<dbReference type="Gene3D" id="1.10.238.10">
    <property type="entry name" value="EF-hand"/>
    <property type="match status" value="1"/>
</dbReference>
<dbReference type="InterPro" id="IPR002048">
    <property type="entry name" value="EF_hand_dom"/>
</dbReference>
<keyword evidence="3" id="KW-0812">Transmembrane</keyword>
<dbReference type="Pfam" id="PF08022">
    <property type="entry name" value="FAD_binding_8"/>
    <property type="match status" value="1"/>
</dbReference>
<evidence type="ECO:0000256" key="3">
    <source>
        <dbReference type="SAM" id="Phobius"/>
    </source>
</evidence>
<dbReference type="InterPro" id="IPR050369">
    <property type="entry name" value="RBOH/FRE"/>
</dbReference>
<organism evidence="5 6">
    <name type="scientific">Tegillarca granosa</name>
    <name type="common">Malaysian cockle</name>
    <name type="synonym">Anadara granosa</name>
    <dbReference type="NCBI Taxonomy" id="220873"/>
    <lineage>
        <taxon>Eukaryota</taxon>
        <taxon>Metazoa</taxon>
        <taxon>Spiralia</taxon>
        <taxon>Lophotrochozoa</taxon>
        <taxon>Mollusca</taxon>
        <taxon>Bivalvia</taxon>
        <taxon>Autobranchia</taxon>
        <taxon>Pteriomorphia</taxon>
        <taxon>Arcoida</taxon>
        <taxon>Arcoidea</taxon>
        <taxon>Arcidae</taxon>
        <taxon>Tegillarca</taxon>
    </lineage>
</organism>
<feature type="transmembrane region" description="Helical" evidence="3">
    <location>
        <begin position="170"/>
        <end position="197"/>
    </location>
</feature>
<feature type="transmembrane region" description="Helical" evidence="3">
    <location>
        <begin position="268"/>
        <end position="288"/>
    </location>
</feature>
<evidence type="ECO:0000313" key="6">
    <source>
        <dbReference type="Proteomes" id="UP001217089"/>
    </source>
</evidence>
<reference evidence="5 6" key="1">
    <citation type="submission" date="2022-12" db="EMBL/GenBank/DDBJ databases">
        <title>Chromosome-level genome of Tegillarca granosa.</title>
        <authorList>
            <person name="Kim J."/>
        </authorList>
    </citation>
    <scope>NUCLEOTIDE SEQUENCE [LARGE SCALE GENOMIC DNA]</scope>
    <source>
        <strain evidence="5">Teg-2019</strain>
        <tissue evidence="5">Adductor muscle</tissue>
    </source>
</reference>
<dbReference type="InterPro" id="IPR011992">
    <property type="entry name" value="EF-hand-dom_pair"/>
</dbReference>
<evidence type="ECO:0000256" key="1">
    <source>
        <dbReference type="ARBA" id="ARBA00022837"/>
    </source>
</evidence>
<proteinExistence type="predicted"/>
<feature type="transmembrane region" description="Helical" evidence="3">
    <location>
        <begin position="209"/>
        <end position="231"/>
    </location>
</feature>
<dbReference type="InterPro" id="IPR013112">
    <property type="entry name" value="FAD-bd_8"/>
</dbReference>
<name>A0ABQ9F9Z2_TEGGR</name>
<dbReference type="CDD" id="cd00051">
    <property type="entry name" value="EFh"/>
    <property type="match status" value="1"/>
</dbReference>
<dbReference type="SUPFAM" id="SSF47473">
    <property type="entry name" value="EF-hand"/>
    <property type="match status" value="1"/>
</dbReference>
<dbReference type="InterPro" id="IPR018247">
    <property type="entry name" value="EF_Hand_1_Ca_BS"/>
</dbReference>
<accession>A0ABQ9F9Z2</accession>
<protein>
    <recommendedName>
        <fullName evidence="4">FAD-binding 8 domain-containing protein</fullName>
    </recommendedName>
</protein>
<dbReference type="Proteomes" id="UP001217089">
    <property type="component" value="Unassembled WGS sequence"/>
</dbReference>
<gene>
    <name evidence="5" type="ORF">KUTeg_009007</name>
</gene>
<keyword evidence="1" id="KW-0106">Calcium</keyword>
<dbReference type="EMBL" id="JARBDR010000362">
    <property type="protein sequence ID" value="KAJ8313441.1"/>
    <property type="molecule type" value="Genomic_DNA"/>
</dbReference>
<keyword evidence="3" id="KW-1133">Transmembrane helix</keyword>
<dbReference type="PANTHER" id="PTHR11972:SF58">
    <property type="entry name" value="NADPH OXIDASE 5"/>
    <property type="match status" value="1"/>
</dbReference>
<keyword evidence="2" id="KW-0560">Oxidoreductase</keyword>
<evidence type="ECO:0000256" key="2">
    <source>
        <dbReference type="ARBA" id="ARBA00023002"/>
    </source>
</evidence>
<sequence length="368" mass="42584">MKKNSSWDEIENTEHEFKKTKRRKIRGLIMRSKAKWLVEGNNSKRQTTCSLYLGNGSIDRNELKIAITACMEESSLSFSDDKVEALTEILFESADNDASGKISYDELANDGLQWVSPPKPKKTENSCSRHLSSQYFKKNALKIVYFIIYLLLNVALGVYAGWTYRKSKVFIIIARISGLNLNFNCSIICVPMLKMLLTKIRDTKVSKYLPLNSFLGTHKMIAVFIAIYSIVHTVAHIGNACKYYDVFIVPLNQYSFELFYFTQIYKKAVLAFWFHFQLFYFTHMLYIYVCVCLILHGPHFWKWFLVPGTVFIIEKLIRTKIVQSAGLGNMYTKEVDLLPAGVIHLVIHRPDNFKYKPGDYCFLNIQNI</sequence>
<keyword evidence="6" id="KW-1185">Reference proteome</keyword>
<keyword evidence="3" id="KW-0472">Membrane</keyword>
<dbReference type="PANTHER" id="PTHR11972">
    <property type="entry name" value="NADPH OXIDASE"/>
    <property type="match status" value="1"/>
</dbReference>
<dbReference type="PROSITE" id="PS00018">
    <property type="entry name" value="EF_HAND_1"/>
    <property type="match status" value="1"/>
</dbReference>
<feature type="transmembrane region" description="Helical" evidence="3">
    <location>
        <begin position="143"/>
        <end position="164"/>
    </location>
</feature>
<comment type="caution">
    <text evidence="5">The sequence shown here is derived from an EMBL/GenBank/DDBJ whole genome shotgun (WGS) entry which is preliminary data.</text>
</comment>
<evidence type="ECO:0000313" key="5">
    <source>
        <dbReference type="EMBL" id="KAJ8313441.1"/>
    </source>
</evidence>
<feature type="domain" description="FAD-binding 8" evidence="4">
    <location>
        <begin position="331"/>
        <end position="367"/>
    </location>
</feature>
<evidence type="ECO:0000259" key="4">
    <source>
        <dbReference type="Pfam" id="PF08022"/>
    </source>
</evidence>